<evidence type="ECO:0000256" key="1">
    <source>
        <dbReference type="SAM" id="Coils"/>
    </source>
</evidence>
<feature type="signal peptide" evidence="2">
    <location>
        <begin position="1"/>
        <end position="23"/>
    </location>
</feature>
<dbReference type="OrthoDB" id="2943618at2"/>
<dbReference type="RefSeq" id="WP_089743060.1">
    <property type="nucleotide sequence ID" value="NZ_FOGL01000019.1"/>
</dbReference>
<keyword evidence="2" id="KW-0732">Signal</keyword>
<dbReference type="EMBL" id="FOGL01000019">
    <property type="protein sequence ID" value="SES12589.1"/>
    <property type="molecule type" value="Genomic_DNA"/>
</dbReference>
<dbReference type="SUPFAM" id="SSF69304">
    <property type="entry name" value="Tricorn protease N-terminal domain"/>
    <property type="match status" value="1"/>
</dbReference>
<keyword evidence="5" id="KW-1185">Reference proteome</keyword>
<accession>A0A1H9UTC4</accession>
<dbReference type="Pfam" id="PF22819">
    <property type="entry name" value="TcaA_5th"/>
    <property type="match status" value="1"/>
</dbReference>
<gene>
    <name evidence="4" type="ORF">SAMN04487944_11937</name>
</gene>
<name>A0A1H9UTC4_9BACI</name>
<organism evidence="4 5">
    <name type="scientific">Gracilibacillus ureilyticus</name>
    <dbReference type="NCBI Taxonomy" id="531814"/>
    <lineage>
        <taxon>Bacteria</taxon>
        <taxon>Bacillati</taxon>
        <taxon>Bacillota</taxon>
        <taxon>Bacilli</taxon>
        <taxon>Bacillales</taxon>
        <taxon>Bacillaceae</taxon>
        <taxon>Gracilibacillus</taxon>
    </lineage>
</organism>
<sequence length="642" mass="74239">MIRKRQLVWGIFLFVLITLSACSNNSAESVEAPPEEINSKFLLFSEEGTIDDYESYGTLYEKSGEEKVTKISDDVLTNNFVYYNNEDKVLYLNKDRDLYQYKSGEEKKKLAEEVYLFDGNYPNDIVLYQNENMDLYIIGEEDTAGEKIASNVYQHYFLDKVLYYLDDDGDLTKYNVDTRKEENLAHDVSSFEMLTAEGDIAYLNDDSMLYYKPKDEDSIRISSDEASMDFLEMVDNQLVYMTWEDESQTLQATELGGEKSTVEIATNVYLFYYYNGGYYYLNDDDNLYKKSIDEEKSTKIASEVTSFQLFDDGIYYLNTDAQLVHLKDNEEKETIGTDVILYELSPDGDIAYLNEDNELFINEKKLVTGIDNYANYYGNIAYADENGQLYLVQGTEEKLVEEDLSEYSSVYFQNQLVYENLLSLEDIAGIWKAEDEYGSYYIEINEDGLMTQLQTNEQLSIVVEYASYNTLEVTIDSEYSTIEKVDGETIRILTDYDEISLVRSSLEEADQYVQNMELEADKAEIEQLINGYLDEYIYAVNYGDTYYLDSHIDINSSFYDEQVNFINGLYDEGVYEEVLSFSVENIANISADVYNVTVNESYNIFYSVDATEEVVEYTSVYTVKRINGQFLITDLSVEQNTI</sequence>
<feature type="chain" id="PRO_5039663730" description="TcaA protein NTF2-like domain-containing protein" evidence="2">
    <location>
        <begin position="24"/>
        <end position="642"/>
    </location>
</feature>
<feature type="coiled-coil region" evidence="1">
    <location>
        <begin position="506"/>
        <end position="535"/>
    </location>
</feature>
<feature type="domain" description="TcaA protein NTF2-like" evidence="3">
    <location>
        <begin position="522"/>
        <end position="635"/>
    </location>
</feature>
<dbReference type="InterPro" id="IPR054528">
    <property type="entry name" value="TcaA_5th"/>
</dbReference>
<evidence type="ECO:0000313" key="5">
    <source>
        <dbReference type="Proteomes" id="UP000199687"/>
    </source>
</evidence>
<proteinExistence type="predicted"/>
<dbReference type="Proteomes" id="UP000199687">
    <property type="component" value="Unassembled WGS sequence"/>
</dbReference>
<evidence type="ECO:0000256" key="2">
    <source>
        <dbReference type="SAM" id="SignalP"/>
    </source>
</evidence>
<reference evidence="4 5" key="1">
    <citation type="submission" date="2016-10" db="EMBL/GenBank/DDBJ databases">
        <authorList>
            <person name="de Groot N.N."/>
        </authorList>
    </citation>
    <scope>NUCLEOTIDE SEQUENCE [LARGE SCALE GENOMIC DNA]</scope>
    <source>
        <strain evidence="4 5">CGMCC 1.7727</strain>
    </source>
</reference>
<evidence type="ECO:0000313" key="4">
    <source>
        <dbReference type="EMBL" id="SES12589.1"/>
    </source>
</evidence>
<evidence type="ECO:0000259" key="3">
    <source>
        <dbReference type="Pfam" id="PF22819"/>
    </source>
</evidence>
<dbReference type="AlphaFoldDB" id="A0A1H9UTC4"/>
<protein>
    <recommendedName>
        <fullName evidence="3">TcaA protein NTF2-like domain-containing protein</fullName>
    </recommendedName>
</protein>
<keyword evidence="1" id="KW-0175">Coiled coil</keyword>
<dbReference type="PROSITE" id="PS51257">
    <property type="entry name" value="PROKAR_LIPOPROTEIN"/>
    <property type="match status" value="1"/>
</dbReference>